<dbReference type="EMBL" id="JADCNM010000001">
    <property type="protein sequence ID" value="KAG0501655.1"/>
    <property type="molecule type" value="Genomic_DNA"/>
</dbReference>
<dbReference type="PANTHER" id="PTHR44917">
    <property type="entry name" value="PROTEIN HIGH CHLOROPHYLL FLUORESCENT 107"/>
    <property type="match status" value="1"/>
</dbReference>
<dbReference type="GO" id="GO:0006397">
    <property type="term" value="P:mRNA processing"/>
    <property type="evidence" value="ECO:0007669"/>
    <property type="project" value="InterPro"/>
</dbReference>
<reference evidence="2 3" key="1">
    <citation type="journal article" date="2020" name="Nat. Food">
        <title>A phased Vanilla planifolia genome enables genetic improvement of flavour and production.</title>
        <authorList>
            <person name="Hasing T."/>
            <person name="Tang H."/>
            <person name="Brym M."/>
            <person name="Khazi F."/>
            <person name="Huang T."/>
            <person name="Chambers A.H."/>
        </authorList>
    </citation>
    <scope>NUCLEOTIDE SEQUENCE [LARGE SCALE GENOMIC DNA]</scope>
    <source>
        <tissue evidence="2">Leaf</tissue>
    </source>
</reference>
<dbReference type="GO" id="GO:0003727">
    <property type="term" value="F:single-stranded RNA binding"/>
    <property type="evidence" value="ECO:0007669"/>
    <property type="project" value="TreeGrafter"/>
</dbReference>
<evidence type="ECO:0000313" key="2">
    <source>
        <dbReference type="EMBL" id="KAG0501655.1"/>
    </source>
</evidence>
<dbReference type="OrthoDB" id="541719at2759"/>
<feature type="region of interest" description="Disordered" evidence="1">
    <location>
        <begin position="105"/>
        <end position="165"/>
    </location>
</feature>
<comment type="caution">
    <text evidence="2">The sequence shown here is derived from an EMBL/GenBank/DDBJ whole genome shotgun (WGS) entry which is preliminary data.</text>
</comment>
<evidence type="ECO:0000313" key="3">
    <source>
        <dbReference type="Proteomes" id="UP000639772"/>
    </source>
</evidence>
<dbReference type="GO" id="GO:0006417">
    <property type="term" value="P:regulation of translation"/>
    <property type="evidence" value="ECO:0007669"/>
    <property type="project" value="TreeGrafter"/>
</dbReference>
<dbReference type="GO" id="GO:0003729">
    <property type="term" value="F:mRNA binding"/>
    <property type="evidence" value="ECO:0007669"/>
    <property type="project" value="InterPro"/>
</dbReference>
<dbReference type="PANTHER" id="PTHR44917:SF1">
    <property type="entry name" value="PROTEIN HIGH CHLOROPHYLL FLUORESCENT 107"/>
    <property type="match status" value="1"/>
</dbReference>
<dbReference type="GO" id="GO:0009507">
    <property type="term" value="C:chloroplast"/>
    <property type="evidence" value="ECO:0007669"/>
    <property type="project" value="TreeGrafter"/>
</dbReference>
<evidence type="ECO:0000256" key="1">
    <source>
        <dbReference type="SAM" id="MobiDB-lite"/>
    </source>
</evidence>
<dbReference type="InterPro" id="IPR044624">
    <property type="entry name" value="Mbb1-like"/>
</dbReference>
<proteinExistence type="predicted"/>
<accession>A0A835VLN8</accession>
<dbReference type="AlphaFoldDB" id="A0A835VLN8"/>
<dbReference type="Proteomes" id="UP000639772">
    <property type="component" value="Chromosome 1"/>
</dbReference>
<organism evidence="2 3">
    <name type="scientific">Vanilla planifolia</name>
    <name type="common">Vanilla</name>
    <dbReference type="NCBI Taxonomy" id="51239"/>
    <lineage>
        <taxon>Eukaryota</taxon>
        <taxon>Viridiplantae</taxon>
        <taxon>Streptophyta</taxon>
        <taxon>Embryophyta</taxon>
        <taxon>Tracheophyta</taxon>
        <taxon>Spermatophyta</taxon>
        <taxon>Magnoliopsida</taxon>
        <taxon>Liliopsida</taxon>
        <taxon>Asparagales</taxon>
        <taxon>Orchidaceae</taxon>
        <taxon>Vanilloideae</taxon>
        <taxon>Vanilleae</taxon>
        <taxon>Vanilla</taxon>
    </lineage>
</organism>
<protein>
    <submittedName>
        <fullName evidence="2">Uncharacterized protein</fullName>
    </submittedName>
</protein>
<gene>
    <name evidence="2" type="ORF">HPP92_001727</name>
</gene>
<name>A0A835VLN8_VANPL</name>
<sequence>MKKVPRRHKEKTRTFGRQWILLPTYERRRVIISAIWKSQKARSLLGKGLKYCGGNEYIYQTLALLESKGNRFEEARKFDFIEAAEVRVKDSEKCQLPCLARGRGRAVTSAPHHRRDPTRRPATSSASDRSPRWVLRGRESRLSSGHPHRLAIDDPGSSTRYGGGAWDGRRRGDEFGVLVEMAGARLRIDRCLACGCGSVADQKKERQNLRAMNLWVPYWRNVGPFWLLAYRGIVFLVDGLAAGYVGPH</sequence>